<keyword evidence="3" id="KW-1185">Reference proteome</keyword>
<dbReference type="GO" id="GO:0070628">
    <property type="term" value="F:proteasome binding"/>
    <property type="evidence" value="ECO:0007669"/>
    <property type="project" value="InterPro"/>
</dbReference>
<evidence type="ECO:0000313" key="3">
    <source>
        <dbReference type="Proteomes" id="UP000708208"/>
    </source>
</evidence>
<dbReference type="EMBL" id="CAJVCH010360961">
    <property type="protein sequence ID" value="CAG7816101.1"/>
    <property type="molecule type" value="Genomic_DNA"/>
</dbReference>
<reference evidence="2" key="1">
    <citation type="submission" date="2021-06" db="EMBL/GenBank/DDBJ databases">
        <authorList>
            <person name="Hodson N. C."/>
            <person name="Mongue J. A."/>
            <person name="Jaron S. K."/>
        </authorList>
    </citation>
    <scope>NUCLEOTIDE SEQUENCE</scope>
</reference>
<dbReference type="GO" id="GO:0016504">
    <property type="term" value="F:peptidase activator activity"/>
    <property type="evidence" value="ECO:0007669"/>
    <property type="project" value="InterPro"/>
</dbReference>
<dbReference type="GO" id="GO:0010499">
    <property type="term" value="P:proteasomal ubiquitin-independent protein catabolic process"/>
    <property type="evidence" value="ECO:0007669"/>
    <property type="project" value="TreeGrafter"/>
</dbReference>
<dbReference type="InterPro" id="IPR032430">
    <property type="entry name" value="Blm10_mid"/>
</dbReference>
<organism evidence="2 3">
    <name type="scientific">Allacma fusca</name>
    <dbReference type="NCBI Taxonomy" id="39272"/>
    <lineage>
        <taxon>Eukaryota</taxon>
        <taxon>Metazoa</taxon>
        <taxon>Ecdysozoa</taxon>
        <taxon>Arthropoda</taxon>
        <taxon>Hexapoda</taxon>
        <taxon>Collembola</taxon>
        <taxon>Symphypleona</taxon>
        <taxon>Sminthuridae</taxon>
        <taxon>Allacma</taxon>
    </lineage>
</organism>
<dbReference type="OrthoDB" id="17907at2759"/>
<evidence type="ECO:0000259" key="1">
    <source>
        <dbReference type="Pfam" id="PF16507"/>
    </source>
</evidence>
<dbReference type="Proteomes" id="UP000708208">
    <property type="component" value="Unassembled WGS sequence"/>
</dbReference>
<dbReference type="Pfam" id="PF16507">
    <property type="entry name" value="HEAT_PSME4_mid"/>
    <property type="match status" value="1"/>
</dbReference>
<comment type="caution">
    <text evidence="2">The sequence shown here is derived from an EMBL/GenBank/DDBJ whole genome shotgun (WGS) entry which is preliminary data.</text>
</comment>
<dbReference type="PANTHER" id="PTHR32170:SF3">
    <property type="entry name" value="PROTEASOME ACTIVATOR COMPLEX SUBUNIT 4"/>
    <property type="match status" value="1"/>
</dbReference>
<dbReference type="GO" id="GO:0005829">
    <property type="term" value="C:cytosol"/>
    <property type="evidence" value="ECO:0007669"/>
    <property type="project" value="TreeGrafter"/>
</dbReference>
<proteinExistence type="predicted"/>
<sequence length="224" mass="24998">MDFRYSGMVETLTESKKYMTTMRWVMVLINMIVASRTETDGYDGRHLVLPFASSLLPAIDPNDMTKTLTALSCLCIVISYINVVDCSSLSDTIEDETKREICHGTGGFDDFVVQLLDRVFTLIENRAHENTRMADSRIANSVNMEDISLQRIIWAVFRPLATHSSSAICKIAVDKIVSFALSHTLETDVSGRLFSAICQAYAVSRPDIILPKLLPKLCASVEHL</sequence>
<dbReference type="GO" id="GO:0005634">
    <property type="term" value="C:nucleus"/>
    <property type="evidence" value="ECO:0007669"/>
    <property type="project" value="TreeGrafter"/>
</dbReference>
<dbReference type="PANTHER" id="PTHR32170">
    <property type="entry name" value="PROTEASOME ACTIVATOR COMPLEX SUBUNIT 4"/>
    <property type="match status" value="1"/>
</dbReference>
<protein>
    <recommendedName>
        <fullName evidence="1">Proteasome activator Blm10 middle HEAT repeats region domain-containing protein</fullName>
    </recommendedName>
</protein>
<feature type="non-terminal residue" evidence="2">
    <location>
        <position position="1"/>
    </location>
</feature>
<dbReference type="AlphaFoldDB" id="A0A8J2P5L7"/>
<gene>
    <name evidence="2" type="ORF">AFUS01_LOCUS26735</name>
</gene>
<evidence type="ECO:0000313" key="2">
    <source>
        <dbReference type="EMBL" id="CAG7816101.1"/>
    </source>
</evidence>
<dbReference type="InterPro" id="IPR035309">
    <property type="entry name" value="PSME4"/>
</dbReference>
<accession>A0A8J2P5L7</accession>
<name>A0A8J2P5L7_9HEXA</name>
<feature type="domain" description="Proteasome activator Blm10 middle HEAT repeats region" evidence="1">
    <location>
        <begin position="95"/>
        <end position="222"/>
    </location>
</feature>